<dbReference type="AlphaFoldDB" id="A0A813FVV0"/>
<name>A0A813FVV0_POLGL</name>
<evidence type="ECO:0000313" key="2">
    <source>
        <dbReference type="Proteomes" id="UP000654075"/>
    </source>
</evidence>
<organism evidence="1 2">
    <name type="scientific">Polarella glacialis</name>
    <name type="common">Dinoflagellate</name>
    <dbReference type="NCBI Taxonomy" id="89957"/>
    <lineage>
        <taxon>Eukaryota</taxon>
        <taxon>Sar</taxon>
        <taxon>Alveolata</taxon>
        <taxon>Dinophyceae</taxon>
        <taxon>Suessiales</taxon>
        <taxon>Suessiaceae</taxon>
        <taxon>Polarella</taxon>
    </lineage>
</organism>
<keyword evidence="2" id="KW-1185">Reference proteome</keyword>
<sequence length="347" mass="39411">MADATAKLRSPGSTAGRFALLISGQLQRFTYLDAFKHVPGGILGLACGDVQPSECTARVDVYIALSLTAQAHNFFTGGAVSAPPYHNETEVETVNHMKQHFYSLGADRVFLTLHSEEHMRRCDALLMSNIAKHSFKKKNVSEVQALAALQQLPRFPLRWPAHFRMLYLRHRAYAMSRSEEGSQELYTYYMYMREDNVFLEPRYSLTSLAAHVDSFAFPDEWGSSRHIAMDAYCHEAPDVADKVFFAGRFAMQQIFGPTHADFLQNMVWWIHLAVYAGRLKLTDPLSTEGFYYHLLHHNWLHTIVVDFNRTEVRYTSKTEGTPPCVHPRYYPCTAMPGHLISVCPPAG</sequence>
<dbReference type="Proteomes" id="UP000654075">
    <property type="component" value="Unassembled WGS sequence"/>
</dbReference>
<gene>
    <name evidence="1" type="ORF">PGLA1383_LOCUS34340</name>
</gene>
<accession>A0A813FVV0</accession>
<dbReference type="EMBL" id="CAJNNV010025935">
    <property type="protein sequence ID" value="CAE8616669.1"/>
    <property type="molecule type" value="Genomic_DNA"/>
</dbReference>
<evidence type="ECO:0000313" key="1">
    <source>
        <dbReference type="EMBL" id="CAE8616669.1"/>
    </source>
</evidence>
<protein>
    <submittedName>
        <fullName evidence="1">Uncharacterized protein</fullName>
    </submittedName>
</protein>
<proteinExistence type="predicted"/>
<reference evidence="1" key="1">
    <citation type="submission" date="2021-02" db="EMBL/GenBank/DDBJ databases">
        <authorList>
            <person name="Dougan E. K."/>
            <person name="Rhodes N."/>
            <person name="Thang M."/>
            <person name="Chan C."/>
        </authorList>
    </citation>
    <scope>NUCLEOTIDE SEQUENCE</scope>
</reference>
<comment type="caution">
    <text evidence="1">The sequence shown here is derived from an EMBL/GenBank/DDBJ whole genome shotgun (WGS) entry which is preliminary data.</text>
</comment>